<sequence length="418" mass="44567">MTGSYSTPQTTHTELTRSSTMVSECSTTQAVHPGYCPTPQPANEYRASPQQAEHRQSVSSASFAMPPPPPPPAQSAAIPQQAATAPITTMASATSYYATASGQTSPPVGVTNVESQYTPIYATPAPAVPVSNAAATPPHPQFAPVQAYNPAAVAIQQPYIPSPSQGPMTPQQQQPAAMYFAPPPEQASITTGPKGKRMSMLSAATGKLASAISNVKQNVGQPQQEQHHISAYNPADPVHTMPQATPKQQGYAYGQGYAQHNANLQQTQYINNLQKQQQQQQQQQSAPYVPAFQPVASAPFPAQQLPPTPISPPFSPPLSYSQSPSPQHQPYPVQQLQPQNTGYFPPVAPSPHPQQHSAYQNSPPPPQNQQYQNQQYQQQYPPQKIPGAYTISGGGYYPPAGVVGQPMPMTPMATPSGP</sequence>
<reference evidence="2" key="1">
    <citation type="journal article" date="2021" name="Nat. Commun.">
        <title>Genetic determinants of endophytism in the Arabidopsis root mycobiome.</title>
        <authorList>
            <person name="Mesny F."/>
            <person name="Miyauchi S."/>
            <person name="Thiergart T."/>
            <person name="Pickel B."/>
            <person name="Atanasova L."/>
            <person name="Karlsson M."/>
            <person name="Huettel B."/>
            <person name="Barry K.W."/>
            <person name="Haridas S."/>
            <person name="Chen C."/>
            <person name="Bauer D."/>
            <person name="Andreopoulos W."/>
            <person name="Pangilinan J."/>
            <person name="LaButti K."/>
            <person name="Riley R."/>
            <person name="Lipzen A."/>
            <person name="Clum A."/>
            <person name="Drula E."/>
            <person name="Henrissat B."/>
            <person name="Kohler A."/>
            <person name="Grigoriev I.V."/>
            <person name="Martin F.M."/>
            <person name="Hacquard S."/>
        </authorList>
    </citation>
    <scope>NUCLEOTIDE SEQUENCE</scope>
    <source>
        <strain evidence="2">MPI-CAGE-CH-0230</strain>
    </source>
</reference>
<proteinExistence type="predicted"/>
<evidence type="ECO:0000256" key="1">
    <source>
        <dbReference type="SAM" id="MobiDB-lite"/>
    </source>
</evidence>
<feature type="region of interest" description="Disordered" evidence="1">
    <location>
        <begin position="298"/>
        <end position="418"/>
    </location>
</feature>
<dbReference type="RefSeq" id="XP_046012159.1">
    <property type="nucleotide sequence ID" value="XM_046154347.1"/>
</dbReference>
<evidence type="ECO:0000313" key="2">
    <source>
        <dbReference type="EMBL" id="KAH7029871.1"/>
    </source>
</evidence>
<dbReference type="EMBL" id="JAGTJQ010000006">
    <property type="protein sequence ID" value="KAH7029871.1"/>
    <property type="molecule type" value="Genomic_DNA"/>
</dbReference>
<accession>A0A9P8Y813</accession>
<name>A0A9P8Y813_9PEZI</name>
<dbReference type="GeneID" id="70183893"/>
<keyword evidence="3" id="KW-1185">Reference proteome</keyword>
<organism evidence="2 3">
    <name type="scientific">Microdochium trichocladiopsis</name>
    <dbReference type="NCBI Taxonomy" id="1682393"/>
    <lineage>
        <taxon>Eukaryota</taxon>
        <taxon>Fungi</taxon>
        <taxon>Dikarya</taxon>
        <taxon>Ascomycota</taxon>
        <taxon>Pezizomycotina</taxon>
        <taxon>Sordariomycetes</taxon>
        <taxon>Xylariomycetidae</taxon>
        <taxon>Xylariales</taxon>
        <taxon>Microdochiaceae</taxon>
        <taxon>Microdochium</taxon>
    </lineage>
</organism>
<comment type="caution">
    <text evidence="2">The sequence shown here is derived from an EMBL/GenBank/DDBJ whole genome shotgun (WGS) entry which is preliminary data.</text>
</comment>
<feature type="compositionally biased region" description="Low complexity" evidence="1">
    <location>
        <begin position="368"/>
        <end position="382"/>
    </location>
</feature>
<gene>
    <name evidence="2" type="ORF">B0I36DRAFT_326439</name>
</gene>
<feature type="compositionally biased region" description="Polar residues" evidence="1">
    <location>
        <begin position="1"/>
        <end position="30"/>
    </location>
</feature>
<protein>
    <submittedName>
        <fullName evidence="2">Uncharacterized protein</fullName>
    </submittedName>
</protein>
<dbReference type="Proteomes" id="UP000756346">
    <property type="component" value="Unassembled WGS sequence"/>
</dbReference>
<feature type="compositionally biased region" description="Low complexity" evidence="1">
    <location>
        <begin position="317"/>
        <end position="335"/>
    </location>
</feature>
<feature type="compositionally biased region" description="Pro residues" evidence="1">
    <location>
        <begin position="304"/>
        <end position="316"/>
    </location>
</feature>
<evidence type="ECO:0000313" key="3">
    <source>
        <dbReference type="Proteomes" id="UP000756346"/>
    </source>
</evidence>
<dbReference type="AlphaFoldDB" id="A0A9P8Y813"/>
<feature type="region of interest" description="Disordered" evidence="1">
    <location>
        <begin position="1"/>
        <end position="82"/>
    </location>
</feature>